<organism evidence="1">
    <name type="scientific">Rhizophora mucronata</name>
    <name type="common">Asiatic mangrove</name>
    <dbReference type="NCBI Taxonomy" id="61149"/>
    <lineage>
        <taxon>Eukaryota</taxon>
        <taxon>Viridiplantae</taxon>
        <taxon>Streptophyta</taxon>
        <taxon>Embryophyta</taxon>
        <taxon>Tracheophyta</taxon>
        <taxon>Spermatophyta</taxon>
        <taxon>Magnoliopsida</taxon>
        <taxon>eudicotyledons</taxon>
        <taxon>Gunneridae</taxon>
        <taxon>Pentapetalae</taxon>
        <taxon>rosids</taxon>
        <taxon>fabids</taxon>
        <taxon>Malpighiales</taxon>
        <taxon>Rhizophoraceae</taxon>
        <taxon>Rhizophora</taxon>
    </lineage>
</organism>
<reference evidence="1" key="1">
    <citation type="submission" date="2018-02" db="EMBL/GenBank/DDBJ databases">
        <title>Rhizophora mucronata_Transcriptome.</title>
        <authorList>
            <person name="Meera S.P."/>
            <person name="Sreeshan A."/>
            <person name="Augustine A."/>
        </authorList>
    </citation>
    <scope>NUCLEOTIDE SEQUENCE</scope>
    <source>
        <tissue evidence="1">Leaf</tissue>
    </source>
</reference>
<name>A0A2P2NDT5_RHIMU</name>
<proteinExistence type="predicted"/>
<dbReference type="EMBL" id="GGEC01060152">
    <property type="protein sequence ID" value="MBX40636.1"/>
    <property type="molecule type" value="Transcribed_RNA"/>
</dbReference>
<protein>
    <submittedName>
        <fullName evidence="1">Uncharacterized protein</fullName>
    </submittedName>
</protein>
<accession>A0A2P2NDT5</accession>
<evidence type="ECO:0000313" key="1">
    <source>
        <dbReference type="EMBL" id="MBX40636.1"/>
    </source>
</evidence>
<sequence length="10" mass="1139">MAIIYFLLGV</sequence>